<comment type="similarity">
    <text evidence="1">Belongs to the methyltransferase superfamily.</text>
</comment>
<feature type="domain" description="Methyltransferase type 11" evidence="4">
    <location>
        <begin position="39"/>
        <end position="127"/>
    </location>
</feature>
<evidence type="ECO:0000256" key="1">
    <source>
        <dbReference type="ARBA" id="ARBA00008361"/>
    </source>
</evidence>
<dbReference type="Proteomes" id="UP000251692">
    <property type="component" value="Unassembled WGS sequence"/>
</dbReference>
<dbReference type="GO" id="GO:0008757">
    <property type="term" value="F:S-adenosylmethionine-dependent methyltransferase activity"/>
    <property type="evidence" value="ECO:0007669"/>
    <property type="project" value="InterPro"/>
</dbReference>
<keyword evidence="3 5" id="KW-0808">Transferase</keyword>
<dbReference type="AlphaFoldDB" id="A0A364RJ87"/>
<dbReference type="InterPro" id="IPR029063">
    <property type="entry name" value="SAM-dependent_MTases_sf"/>
</dbReference>
<evidence type="ECO:0000259" key="4">
    <source>
        <dbReference type="Pfam" id="PF08241"/>
    </source>
</evidence>
<evidence type="ECO:0000313" key="5">
    <source>
        <dbReference type="EMBL" id="RAU84351.1"/>
    </source>
</evidence>
<comment type="caution">
    <text evidence="5">The sequence shown here is derived from an EMBL/GenBank/DDBJ whole genome shotgun (WGS) entry which is preliminary data.</text>
</comment>
<proteinExistence type="inferred from homology"/>
<dbReference type="InterPro" id="IPR013216">
    <property type="entry name" value="Methyltransf_11"/>
</dbReference>
<dbReference type="PANTHER" id="PTHR44942">
    <property type="entry name" value="METHYLTRANSF_11 DOMAIN-CONTAINING PROTEIN"/>
    <property type="match status" value="1"/>
</dbReference>
<keyword evidence="2 5" id="KW-0489">Methyltransferase</keyword>
<reference evidence="5 6" key="2">
    <citation type="submission" date="2018-07" db="EMBL/GenBank/DDBJ databases">
        <title>Pontibacter sp. 2b14 genomic sequence and assembly.</title>
        <authorList>
            <person name="Du Z.-J."/>
        </authorList>
    </citation>
    <scope>NUCLEOTIDE SEQUENCE [LARGE SCALE GENOMIC DNA]</scope>
    <source>
        <strain evidence="5 6">2b14</strain>
    </source>
</reference>
<dbReference type="SUPFAM" id="SSF53335">
    <property type="entry name" value="S-adenosyl-L-methionine-dependent methyltransferases"/>
    <property type="match status" value="1"/>
</dbReference>
<dbReference type="PANTHER" id="PTHR44942:SF4">
    <property type="entry name" value="METHYLTRANSFERASE TYPE 11 DOMAIN-CONTAINING PROTEIN"/>
    <property type="match status" value="1"/>
</dbReference>
<evidence type="ECO:0000313" key="6">
    <source>
        <dbReference type="Proteomes" id="UP000251692"/>
    </source>
</evidence>
<gene>
    <name evidence="5" type="ORF">DP923_04750</name>
</gene>
<dbReference type="InterPro" id="IPR051052">
    <property type="entry name" value="Diverse_substrate_MTase"/>
</dbReference>
<accession>A0A364RJ87</accession>
<dbReference type="EMBL" id="QMDV01000001">
    <property type="protein sequence ID" value="RAU84351.1"/>
    <property type="molecule type" value="Genomic_DNA"/>
</dbReference>
<keyword evidence="6" id="KW-1185">Reference proteome</keyword>
<protein>
    <submittedName>
        <fullName evidence="5">SAM-dependent methyltransferase</fullName>
    </submittedName>
</protein>
<reference evidence="5 6" key="1">
    <citation type="submission" date="2018-06" db="EMBL/GenBank/DDBJ databases">
        <authorList>
            <person name="Liu Z.-W."/>
        </authorList>
    </citation>
    <scope>NUCLEOTIDE SEQUENCE [LARGE SCALE GENOMIC DNA]</scope>
    <source>
        <strain evidence="5 6">2b14</strain>
    </source>
</reference>
<name>A0A364RJ87_9BACT</name>
<evidence type="ECO:0000256" key="2">
    <source>
        <dbReference type="ARBA" id="ARBA00022603"/>
    </source>
</evidence>
<dbReference type="GO" id="GO:0032259">
    <property type="term" value="P:methylation"/>
    <property type="evidence" value="ECO:0007669"/>
    <property type="project" value="UniProtKB-KW"/>
</dbReference>
<dbReference type="RefSeq" id="WP_112304631.1">
    <property type="nucleotide sequence ID" value="NZ_QMDV01000001.1"/>
</dbReference>
<sequence length="244" mass="27956">MKDNFSGHAADYAKFRPSYPRELIAHLVSIAPAHHLAWDCATGNGQVAVMLSEYFGQVIGTDISENQLKNATQHPNILYKTEQAENASFEDNSVDLVVVAQAVHWFNFDLFYAEAKRVLKPGGVIAILGYGLLKTQPKLDEVIHMLYDGLLSGYWDPERRYLDENYQTIPFPFEELNAPHFEMTYTWRFEELVGYLNTWSAVKHYEKANGQNPLELLHDELKATWGDEQTTEIRFEVLTRIGKV</sequence>
<dbReference type="Gene3D" id="3.40.50.150">
    <property type="entry name" value="Vaccinia Virus protein VP39"/>
    <property type="match status" value="1"/>
</dbReference>
<organism evidence="5 6">
    <name type="scientific">Pontibacter arcticus</name>
    <dbReference type="NCBI Taxonomy" id="2080288"/>
    <lineage>
        <taxon>Bacteria</taxon>
        <taxon>Pseudomonadati</taxon>
        <taxon>Bacteroidota</taxon>
        <taxon>Cytophagia</taxon>
        <taxon>Cytophagales</taxon>
        <taxon>Hymenobacteraceae</taxon>
        <taxon>Pontibacter</taxon>
    </lineage>
</organism>
<dbReference type="OrthoDB" id="9797252at2"/>
<dbReference type="Pfam" id="PF08241">
    <property type="entry name" value="Methyltransf_11"/>
    <property type="match status" value="1"/>
</dbReference>
<evidence type="ECO:0000256" key="3">
    <source>
        <dbReference type="ARBA" id="ARBA00022679"/>
    </source>
</evidence>
<dbReference type="CDD" id="cd02440">
    <property type="entry name" value="AdoMet_MTases"/>
    <property type="match status" value="1"/>
</dbReference>